<comment type="caution">
    <text evidence="3">The sequence shown here is derived from an EMBL/GenBank/DDBJ whole genome shotgun (WGS) entry which is preliminary data.</text>
</comment>
<dbReference type="EMBL" id="MAAO01000005">
    <property type="protein sequence ID" value="OUR97754.1"/>
    <property type="molecule type" value="Genomic_DNA"/>
</dbReference>
<feature type="domain" description="Spermatogenesis-associated protein 20-like TRX" evidence="2">
    <location>
        <begin position="8"/>
        <end position="168"/>
    </location>
</feature>
<evidence type="ECO:0000256" key="1">
    <source>
        <dbReference type="SAM" id="MobiDB-lite"/>
    </source>
</evidence>
<dbReference type="InterPro" id="IPR008928">
    <property type="entry name" value="6-hairpin_glycosidase_sf"/>
</dbReference>
<dbReference type="Gene3D" id="3.40.30.10">
    <property type="entry name" value="Glutaredoxin"/>
    <property type="match status" value="1"/>
</dbReference>
<dbReference type="InterPro" id="IPR036249">
    <property type="entry name" value="Thioredoxin-like_sf"/>
</dbReference>
<name>A0A1Y5FDH0_9BACT</name>
<accession>A0A1Y5FDH0</accession>
<evidence type="ECO:0000259" key="2">
    <source>
        <dbReference type="Pfam" id="PF03190"/>
    </source>
</evidence>
<feature type="region of interest" description="Disordered" evidence="1">
    <location>
        <begin position="677"/>
        <end position="696"/>
    </location>
</feature>
<dbReference type="InterPro" id="IPR024705">
    <property type="entry name" value="Ssp411"/>
</dbReference>
<sequence length="696" mass="80236">MTQDTTYNRLSEEKSAYLLQHKDNLVHWYSYGPEAIQKAKDDNKPIFLSIGYSTCHWCHVMAEESFTDSETAEFLNQNFICIKVDKEEHPDIDTYYQQACHLFTQSGGWPLSAFLLPDMRPYFVGTYFPKNSVEGQTSFGELTRELHRAYSEEKPQIETNATNVTEAIAKGLIPKDKVEYQGHYPPPAAVMDAVKQFEDPEFGGYGQSPKFPQFSFYEWAIEQMLEGMIQKDQGEHIISSLEKMLMGGIYDHAKGGIHRYSTDQQWLVPHFEKMIYDQAGLLRLLAKASIVYPSPLIFDGLIQTLDYLESEMLGEDGHFFSAQDADSEGVEGLYHSFTIEEFEDALKNFTDENENLLDQSDTIKEWFGITKEGNFENGLNVISLKYEKRADFFTQEGWNTVRKVKKSLLDERKQRIPPITDNKGVASWNFMVVSALVDVMQYCQIDIIRQKASALFNTAMEGMYKNFLVSKDEEGMKIRHTTTRNQSLPYLDDYVCFAEAQLRVYEITGNPVFKQNFCDTLEFTLKEFIDGDRILTRAKTAEDFELYPNQSVNSLDQSYKSPASTLIALTRRAATLFSDKEYLDKIKDVQEDFIHESLKNPLSCGEALRALTYPDNAYRVVKIPYEWLENPQYLNFMPYFLSRFVLDYTRDGGDSWQICTQTECELSGEGLEEFIKTLRPPTDEEEAEAEEQKSEE</sequence>
<dbReference type="SUPFAM" id="SSF52833">
    <property type="entry name" value="Thioredoxin-like"/>
    <property type="match status" value="1"/>
</dbReference>
<dbReference type="SUPFAM" id="SSF48208">
    <property type="entry name" value="Six-hairpin glycosidases"/>
    <property type="match status" value="1"/>
</dbReference>
<protein>
    <recommendedName>
        <fullName evidence="2">Spermatogenesis-associated protein 20-like TRX domain-containing protein</fullName>
    </recommendedName>
</protein>
<dbReference type="CDD" id="cd02955">
    <property type="entry name" value="SSP411"/>
    <property type="match status" value="1"/>
</dbReference>
<gene>
    <name evidence="3" type="ORF">A9Q84_06020</name>
</gene>
<evidence type="ECO:0000313" key="4">
    <source>
        <dbReference type="Proteomes" id="UP000196531"/>
    </source>
</evidence>
<dbReference type="Pfam" id="PF03190">
    <property type="entry name" value="Thioredox_DsbH"/>
    <property type="match status" value="1"/>
</dbReference>
<reference evidence="4" key="1">
    <citation type="journal article" date="2017" name="Proc. Natl. Acad. Sci. U.S.A.">
        <title>Simulation of Deepwater Horizon oil plume reveals substrate specialization within a complex community of hydrocarbon-degraders.</title>
        <authorList>
            <person name="Hu P."/>
            <person name="Dubinsky E.A."/>
            <person name="Probst A.J."/>
            <person name="Wang J."/>
            <person name="Sieber C.M.K."/>
            <person name="Tom L.M."/>
            <person name="Gardinali P."/>
            <person name="Banfield J.F."/>
            <person name="Atlas R.M."/>
            <person name="Andersen G.L."/>
        </authorList>
    </citation>
    <scope>NUCLEOTIDE SEQUENCE [LARGE SCALE GENOMIC DNA]</scope>
</reference>
<dbReference type="AlphaFoldDB" id="A0A1Y5FDH0"/>
<dbReference type="PIRSF" id="PIRSF006402">
    <property type="entry name" value="UCP006402_thioredoxin"/>
    <property type="match status" value="1"/>
</dbReference>
<dbReference type="PANTHER" id="PTHR42899">
    <property type="entry name" value="SPERMATOGENESIS-ASSOCIATED PROTEIN 20"/>
    <property type="match status" value="1"/>
</dbReference>
<dbReference type="GO" id="GO:0005975">
    <property type="term" value="P:carbohydrate metabolic process"/>
    <property type="evidence" value="ECO:0007669"/>
    <property type="project" value="InterPro"/>
</dbReference>
<dbReference type="PANTHER" id="PTHR42899:SF1">
    <property type="entry name" value="SPERMATOGENESIS-ASSOCIATED PROTEIN 20"/>
    <property type="match status" value="1"/>
</dbReference>
<proteinExistence type="predicted"/>
<evidence type="ECO:0000313" key="3">
    <source>
        <dbReference type="EMBL" id="OUR97754.1"/>
    </source>
</evidence>
<organism evidence="3 4">
    <name type="scientific">Halobacteriovorax marinus</name>
    <dbReference type="NCBI Taxonomy" id="97084"/>
    <lineage>
        <taxon>Bacteria</taxon>
        <taxon>Pseudomonadati</taxon>
        <taxon>Bdellovibrionota</taxon>
        <taxon>Bacteriovoracia</taxon>
        <taxon>Bacteriovoracales</taxon>
        <taxon>Halobacteriovoraceae</taxon>
        <taxon>Halobacteriovorax</taxon>
    </lineage>
</organism>
<dbReference type="Proteomes" id="UP000196531">
    <property type="component" value="Unassembled WGS sequence"/>
</dbReference>
<dbReference type="InterPro" id="IPR004879">
    <property type="entry name" value="Ssp411-like_TRX"/>
</dbReference>